<dbReference type="NCBIfam" id="NF005591">
    <property type="entry name" value="PRK07318.1"/>
    <property type="match status" value="1"/>
</dbReference>
<dbReference type="Pfam" id="PF01546">
    <property type="entry name" value="Peptidase_M20"/>
    <property type="match status" value="1"/>
</dbReference>
<accession>M8D5Y9</accession>
<evidence type="ECO:0000256" key="3">
    <source>
        <dbReference type="ARBA" id="ARBA00022670"/>
    </source>
</evidence>
<dbReference type="GO" id="GO:0008237">
    <property type="term" value="F:metallopeptidase activity"/>
    <property type="evidence" value="ECO:0007669"/>
    <property type="project" value="UniProtKB-KW"/>
</dbReference>
<keyword evidence="6" id="KW-0862">Zinc</keyword>
<dbReference type="InterPro" id="IPR050072">
    <property type="entry name" value="Peptidase_M20A"/>
</dbReference>
<dbReference type="SUPFAM" id="SSF53187">
    <property type="entry name" value="Zn-dependent exopeptidases"/>
    <property type="match status" value="1"/>
</dbReference>
<dbReference type="PANTHER" id="PTHR43808">
    <property type="entry name" value="ACETYLORNITHINE DEACETYLASE"/>
    <property type="match status" value="1"/>
</dbReference>
<evidence type="ECO:0000256" key="8">
    <source>
        <dbReference type="ARBA" id="ARBA00023049"/>
    </source>
</evidence>
<dbReference type="SUPFAM" id="SSF55031">
    <property type="entry name" value="Bacterial exopeptidase dimerisation domain"/>
    <property type="match status" value="1"/>
</dbReference>
<dbReference type="InterPro" id="IPR036264">
    <property type="entry name" value="Bact_exopeptidase_dim_dom"/>
</dbReference>
<reference evidence="9 10" key="1">
    <citation type="submission" date="2013-03" db="EMBL/GenBank/DDBJ databases">
        <title>Assembly of a new bacterial strain Brevibacillus borstelensis AK1.</title>
        <authorList>
            <person name="Rajan I."/>
            <person name="PoliReddy D."/>
            <person name="Sugumar T."/>
            <person name="Rathinam K."/>
            <person name="Alqarawi S."/>
            <person name="Khalil A.B."/>
            <person name="Sivakumar N."/>
        </authorList>
    </citation>
    <scope>NUCLEOTIDE SEQUENCE [LARGE SCALE GENOMIC DNA]</scope>
    <source>
        <strain evidence="9 10">AK1</strain>
    </source>
</reference>
<dbReference type="Gene3D" id="3.30.70.360">
    <property type="match status" value="2"/>
</dbReference>
<protein>
    <submittedName>
        <fullName evidence="9">Dipeptidase</fullName>
    </submittedName>
</protein>
<comment type="caution">
    <text evidence="9">The sequence shown here is derived from an EMBL/GenBank/DDBJ whole genome shotgun (WGS) entry which is preliminary data.</text>
</comment>
<dbReference type="InterPro" id="IPR010964">
    <property type="entry name" value="M20A_pepV-rel"/>
</dbReference>
<evidence type="ECO:0000256" key="2">
    <source>
        <dbReference type="ARBA" id="ARBA00006247"/>
    </source>
</evidence>
<keyword evidence="10" id="KW-1185">Reference proteome</keyword>
<dbReference type="NCBIfam" id="TIGR01887">
    <property type="entry name" value="dipeptidaselike"/>
    <property type="match status" value="1"/>
</dbReference>
<organism evidence="9 10">
    <name type="scientific">Brevibacillus borstelensis AK1</name>
    <dbReference type="NCBI Taxonomy" id="1300222"/>
    <lineage>
        <taxon>Bacteria</taxon>
        <taxon>Bacillati</taxon>
        <taxon>Bacillota</taxon>
        <taxon>Bacilli</taxon>
        <taxon>Bacillales</taxon>
        <taxon>Paenibacillaceae</taxon>
        <taxon>Brevibacillus</taxon>
    </lineage>
</organism>
<evidence type="ECO:0000256" key="7">
    <source>
        <dbReference type="ARBA" id="ARBA00022997"/>
    </source>
</evidence>
<dbReference type="Gene3D" id="3.40.630.10">
    <property type="entry name" value="Zn peptidases"/>
    <property type="match status" value="1"/>
</dbReference>
<evidence type="ECO:0000256" key="5">
    <source>
        <dbReference type="ARBA" id="ARBA00022801"/>
    </source>
</evidence>
<dbReference type="Proteomes" id="UP000012081">
    <property type="component" value="Unassembled WGS sequence"/>
</dbReference>
<evidence type="ECO:0000313" key="9">
    <source>
        <dbReference type="EMBL" id="EMT51684.1"/>
    </source>
</evidence>
<dbReference type="GO" id="GO:0016805">
    <property type="term" value="F:dipeptidase activity"/>
    <property type="evidence" value="ECO:0007669"/>
    <property type="project" value="UniProtKB-KW"/>
</dbReference>
<keyword evidence="7" id="KW-0224">Dipeptidase</keyword>
<keyword evidence="3" id="KW-0645">Protease</keyword>
<dbReference type="STRING" id="1300222.I532_15116"/>
<dbReference type="InterPro" id="IPR002933">
    <property type="entry name" value="Peptidase_M20"/>
</dbReference>
<keyword evidence="8" id="KW-0482">Metalloprotease</keyword>
<gene>
    <name evidence="9" type="ORF">I532_15116</name>
</gene>
<evidence type="ECO:0000256" key="4">
    <source>
        <dbReference type="ARBA" id="ARBA00022723"/>
    </source>
</evidence>
<name>M8D5Y9_9BACL</name>
<dbReference type="RefSeq" id="WP_003389249.1">
    <property type="nucleotide sequence ID" value="NZ_APBN01000006.1"/>
</dbReference>
<comment type="cofactor">
    <cofactor evidence="1">
        <name>Zn(2+)</name>
        <dbReference type="ChEBI" id="CHEBI:29105"/>
    </cofactor>
</comment>
<evidence type="ECO:0000256" key="6">
    <source>
        <dbReference type="ARBA" id="ARBA00022833"/>
    </source>
</evidence>
<dbReference type="GO" id="GO:0006526">
    <property type="term" value="P:L-arginine biosynthetic process"/>
    <property type="evidence" value="ECO:0007669"/>
    <property type="project" value="TreeGrafter"/>
</dbReference>
<dbReference type="GO" id="GO:0008270">
    <property type="term" value="F:zinc ion binding"/>
    <property type="evidence" value="ECO:0007669"/>
    <property type="project" value="InterPro"/>
</dbReference>
<dbReference type="EMBL" id="APBN01000006">
    <property type="protein sequence ID" value="EMT51684.1"/>
    <property type="molecule type" value="Genomic_DNA"/>
</dbReference>
<keyword evidence="5" id="KW-0378">Hydrolase</keyword>
<sequence>MDWMDEVQRRKEELLEDLGGLLRIPSTYDLSTAGPDQPMGAEVARALSYMLELSSREGFRVKNEAGYYGYAEYGPGAPDDDYIAVLCHLDVVPATGEWTSPPYEPSIRDGKLYARGAIDDKGPTLAAFYALKIVKESGLALKRNIRLIFGTNEENQCRCIEHYKVMEKKPLTGFAPDADFPIVHAEKGQINTRVVLRQIGASASANENDRSGLFLASFFAGGVPNMVPEAARARVAGPEERLEALAEEFRSYLAACGRPGQVLLEDGEASFHLEGKSAHGMEPDQGINAGLLLIHFLKDYLFQEDAQRFLACTDAYLFEDWRGRALGIASEDEITGPLTINSGIIQYEPEGESFFHINLRFPVCDDDSRILPQIEKSVGKYGFIVEPPIIKKPHHVDRLHPVIQVLQRVYRYATGEEPKLLSTGGGTYAAHIPNGVAFGPLFPGKVSLAHQPDEFIGLDDLFKSAAMYARAMYELANEDL</sequence>
<dbReference type="GO" id="GO:0006508">
    <property type="term" value="P:proteolysis"/>
    <property type="evidence" value="ECO:0007669"/>
    <property type="project" value="UniProtKB-KW"/>
</dbReference>
<comment type="similarity">
    <text evidence="2">Belongs to the peptidase M20A family.</text>
</comment>
<proteinExistence type="inferred from homology"/>
<dbReference type="PANTHER" id="PTHR43808:SF31">
    <property type="entry name" value="N-ACETYL-L-CITRULLINE DEACETYLASE"/>
    <property type="match status" value="1"/>
</dbReference>
<keyword evidence="4" id="KW-0479">Metal-binding</keyword>
<dbReference type="GO" id="GO:0008777">
    <property type="term" value="F:acetylornithine deacetylase activity"/>
    <property type="evidence" value="ECO:0007669"/>
    <property type="project" value="TreeGrafter"/>
</dbReference>
<dbReference type="PATRIC" id="fig|1300222.3.peg.3159"/>
<evidence type="ECO:0000256" key="1">
    <source>
        <dbReference type="ARBA" id="ARBA00001947"/>
    </source>
</evidence>
<dbReference type="OrthoDB" id="9761532at2"/>
<evidence type="ECO:0000313" key="10">
    <source>
        <dbReference type="Proteomes" id="UP000012081"/>
    </source>
</evidence>
<dbReference type="AlphaFoldDB" id="M8D5Y9"/>